<dbReference type="InterPro" id="IPR031165">
    <property type="entry name" value="GNAT_YJDJ"/>
</dbReference>
<protein>
    <recommendedName>
        <fullName evidence="1">N-acetyltransferase domain-containing protein</fullName>
    </recommendedName>
</protein>
<dbReference type="Gene3D" id="3.40.630.30">
    <property type="match status" value="1"/>
</dbReference>
<dbReference type="SUPFAM" id="SSF55729">
    <property type="entry name" value="Acyl-CoA N-acyltransferases (Nat)"/>
    <property type="match status" value="1"/>
</dbReference>
<keyword evidence="3" id="KW-1185">Reference proteome</keyword>
<dbReference type="Pfam" id="PF14542">
    <property type="entry name" value="Acetyltransf_CG"/>
    <property type="match status" value="1"/>
</dbReference>
<proteinExistence type="predicted"/>
<evidence type="ECO:0000313" key="2">
    <source>
        <dbReference type="EMBL" id="GAA3283823.1"/>
    </source>
</evidence>
<gene>
    <name evidence="2" type="ORF">GCM10020260_13150</name>
</gene>
<reference evidence="3" key="1">
    <citation type="journal article" date="2019" name="Int. J. Syst. Evol. Microbiol.">
        <title>The Global Catalogue of Microorganisms (GCM) 10K type strain sequencing project: providing services to taxonomists for standard genome sequencing and annotation.</title>
        <authorList>
            <consortium name="The Broad Institute Genomics Platform"/>
            <consortium name="The Broad Institute Genome Sequencing Center for Infectious Disease"/>
            <person name="Wu L."/>
            <person name="Ma J."/>
        </authorList>
    </citation>
    <scope>NUCLEOTIDE SEQUENCE [LARGE SCALE GENOMIC DNA]</scope>
    <source>
        <strain evidence="3">JCM 11483</strain>
    </source>
</reference>
<dbReference type="PROSITE" id="PS51729">
    <property type="entry name" value="GNAT_YJDJ"/>
    <property type="match status" value="1"/>
</dbReference>
<dbReference type="EMBL" id="BAAAYG010000005">
    <property type="protein sequence ID" value="GAA3283823.1"/>
    <property type="molecule type" value="Genomic_DNA"/>
</dbReference>
<dbReference type="RefSeq" id="WP_153142818.1">
    <property type="nucleotide sequence ID" value="NZ_BAAAYG010000005.1"/>
</dbReference>
<accession>A0ABP6RIW4</accession>
<feature type="domain" description="N-acetyltransferase" evidence="1">
    <location>
        <begin position="16"/>
        <end position="108"/>
    </location>
</feature>
<organism evidence="2 3">
    <name type="scientific">Nesterenkonia halobia</name>
    <dbReference type="NCBI Taxonomy" id="37922"/>
    <lineage>
        <taxon>Bacteria</taxon>
        <taxon>Bacillati</taxon>
        <taxon>Actinomycetota</taxon>
        <taxon>Actinomycetes</taxon>
        <taxon>Micrococcales</taxon>
        <taxon>Micrococcaceae</taxon>
        <taxon>Nesterenkonia</taxon>
    </lineage>
</organism>
<evidence type="ECO:0000259" key="1">
    <source>
        <dbReference type="PROSITE" id="PS51729"/>
    </source>
</evidence>
<dbReference type="InterPro" id="IPR016181">
    <property type="entry name" value="Acyl_CoA_acyltransferase"/>
</dbReference>
<evidence type="ECO:0000313" key="3">
    <source>
        <dbReference type="Proteomes" id="UP001501736"/>
    </source>
</evidence>
<dbReference type="Proteomes" id="UP001501736">
    <property type="component" value="Unassembled WGS sequence"/>
</dbReference>
<sequence length="111" mass="12662">MEQKKNVHPTARMHLDADRGRAELWDTLDGVDTFIGFVGFAEETIGGQQVTRLQHTIISPAHGRKGYARSLVTLLLDHLAAQDARFLSECSYIDDYLHRHPEYRRFQAPVS</sequence>
<comment type="caution">
    <text evidence="2">The sequence shown here is derived from an EMBL/GenBank/DDBJ whole genome shotgun (WGS) entry which is preliminary data.</text>
</comment>
<name>A0ABP6RIW4_9MICC</name>